<comment type="caution">
    <text evidence="2">The sequence shown here is derived from an EMBL/GenBank/DDBJ whole genome shotgun (WGS) entry which is preliminary data.</text>
</comment>
<proteinExistence type="predicted"/>
<protein>
    <recommendedName>
        <fullName evidence="1">HepT-like domain-containing protein</fullName>
    </recommendedName>
</protein>
<dbReference type="EMBL" id="BLSB01000030">
    <property type="protein sequence ID" value="GFP34880.1"/>
    <property type="molecule type" value="Genomic_DNA"/>
</dbReference>
<accession>A0A6V8NZH4</accession>
<dbReference type="InterPro" id="IPR048769">
    <property type="entry name" value="HepT-like_dom"/>
</dbReference>
<name>A0A6V8NZH4_9ACTN</name>
<organism evidence="2 4">
    <name type="scientific">Candidatus Hakubella thermalkaliphila</name>
    <dbReference type="NCBI Taxonomy" id="2754717"/>
    <lineage>
        <taxon>Bacteria</taxon>
        <taxon>Bacillati</taxon>
        <taxon>Actinomycetota</taxon>
        <taxon>Actinomycetota incertae sedis</taxon>
        <taxon>Candidatus Hakubellales</taxon>
        <taxon>Candidatus Hakubellaceae</taxon>
        <taxon>Candidatus Hakubella</taxon>
    </lineage>
</organism>
<dbReference type="Proteomes" id="UP000576480">
    <property type="component" value="Unassembled WGS sequence"/>
</dbReference>
<dbReference type="Pfam" id="PF20797">
    <property type="entry name" value="HepT-like_2"/>
    <property type="match status" value="1"/>
</dbReference>
<evidence type="ECO:0000313" key="2">
    <source>
        <dbReference type="EMBL" id="GFP24804.1"/>
    </source>
</evidence>
<dbReference type="EMBL" id="BLRX01000016">
    <property type="protein sequence ID" value="GFP24804.1"/>
    <property type="molecule type" value="Genomic_DNA"/>
</dbReference>
<evidence type="ECO:0000313" key="3">
    <source>
        <dbReference type="EMBL" id="GFP34880.1"/>
    </source>
</evidence>
<feature type="domain" description="HepT-like" evidence="1">
    <location>
        <begin position="50"/>
        <end position="93"/>
    </location>
</feature>
<evidence type="ECO:0000313" key="5">
    <source>
        <dbReference type="Proteomes" id="UP000576480"/>
    </source>
</evidence>
<sequence>MVYELISIHHIVVSGVKEIPLLSNLERLDYELNQLLSGISGEPTFIFVRATGSILHDFYCGAEKIFQRIAVEVDGELPKGEDWHTELLKRMTIQPYFYFSVCLLRQFSQTL</sequence>
<evidence type="ECO:0000259" key="1">
    <source>
        <dbReference type="Pfam" id="PF20797"/>
    </source>
</evidence>
<reference evidence="4 5" key="1">
    <citation type="journal article" date="2020" name="Front. Microbiol.">
        <title>Single-cell genomics of novel Actinobacteria with the Wood-Ljungdahl pathway discovered in a serpentinizing system.</title>
        <authorList>
            <person name="Merino N."/>
            <person name="Kawai M."/>
            <person name="Boyd E.S."/>
            <person name="Colman D.R."/>
            <person name="McGlynn S.E."/>
            <person name="Nealson K.H."/>
            <person name="Kurokawa K."/>
            <person name="Hongoh Y."/>
        </authorList>
    </citation>
    <scope>NUCLEOTIDE SEQUENCE [LARGE SCALE GENOMIC DNA]</scope>
    <source>
        <strain evidence="2 4">S25</strain>
        <strain evidence="3 5">S43</strain>
    </source>
</reference>
<dbReference type="AlphaFoldDB" id="A0A6V8NZH4"/>
<gene>
    <name evidence="2" type="ORF">HKBW3S25_00242</name>
    <name evidence="3" type="ORF">HKBW3S43_00672</name>
</gene>
<dbReference type="Proteomes" id="UP000543224">
    <property type="component" value="Unassembled WGS sequence"/>
</dbReference>
<evidence type="ECO:0000313" key="4">
    <source>
        <dbReference type="Proteomes" id="UP000543224"/>
    </source>
</evidence>